<evidence type="ECO:0000256" key="1">
    <source>
        <dbReference type="ARBA" id="ARBA00006484"/>
    </source>
</evidence>
<proteinExistence type="inferred from homology"/>
<dbReference type="Pfam" id="PF13561">
    <property type="entry name" value="adh_short_C2"/>
    <property type="match status" value="1"/>
</dbReference>
<evidence type="ECO:0000313" key="4">
    <source>
        <dbReference type="Proteomes" id="UP001446871"/>
    </source>
</evidence>
<dbReference type="SUPFAM" id="SSF51735">
    <property type="entry name" value="NAD(P)-binding Rossmann-fold domains"/>
    <property type="match status" value="1"/>
</dbReference>
<keyword evidence="4" id="KW-1185">Reference proteome</keyword>
<dbReference type="PANTHER" id="PTHR24321">
    <property type="entry name" value="DEHYDROGENASES, SHORT CHAIN"/>
    <property type="match status" value="1"/>
</dbReference>
<sequence length="265" mass="27933">MAGLLKGTAFITGAASGIGRQTALQFAAAGVQRMVLVDINHDALASTVASLQQHHVHIEVMALELDVRDAAAVKAALEKAKHKFGRLDIAVNNAGIRGSGKPTHEVDEAEWLNVTDVLLNGVWRCQKEELAIMREQEVVSPREGRGCIINVASMFGVVGQRSAGAYAAAKHGVVGLTRADALRYGPEGIRINAIAPGYTETPLFKGAMERDPAKKAALTAEIEKAPLGRLATVEEIADCIVFLASPMSSFVHGSVLVADGGYTAS</sequence>
<dbReference type="PANTHER" id="PTHR24321:SF12">
    <property type="entry name" value="SHORT-CHAIN DEHYDROGENASE_REDUCTASE FAMILY, PUTATIVE (AFU_ORTHOLOGUE AFUA_5G14340)-RELATED"/>
    <property type="match status" value="1"/>
</dbReference>
<organism evidence="3 4">
    <name type="scientific">Apiospora saccharicola</name>
    <dbReference type="NCBI Taxonomy" id="335842"/>
    <lineage>
        <taxon>Eukaryota</taxon>
        <taxon>Fungi</taxon>
        <taxon>Dikarya</taxon>
        <taxon>Ascomycota</taxon>
        <taxon>Pezizomycotina</taxon>
        <taxon>Sordariomycetes</taxon>
        <taxon>Xylariomycetidae</taxon>
        <taxon>Amphisphaeriales</taxon>
        <taxon>Apiosporaceae</taxon>
        <taxon>Apiospora</taxon>
    </lineage>
</organism>
<dbReference type="InterPro" id="IPR036291">
    <property type="entry name" value="NAD(P)-bd_dom_sf"/>
</dbReference>
<dbReference type="PRINTS" id="PR00081">
    <property type="entry name" value="GDHRDH"/>
</dbReference>
<dbReference type="EMBL" id="JAQQWM010000005">
    <property type="protein sequence ID" value="KAK8064302.1"/>
    <property type="molecule type" value="Genomic_DNA"/>
</dbReference>
<dbReference type="Gene3D" id="3.40.50.720">
    <property type="entry name" value="NAD(P)-binding Rossmann-like Domain"/>
    <property type="match status" value="1"/>
</dbReference>
<protein>
    <submittedName>
        <fullName evidence="3">3-oxoacyl- reductase FabG</fullName>
    </submittedName>
</protein>
<reference evidence="3 4" key="1">
    <citation type="submission" date="2023-01" db="EMBL/GenBank/DDBJ databases">
        <title>Analysis of 21 Apiospora genomes using comparative genomics revels a genus with tremendous synthesis potential of carbohydrate active enzymes and secondary metabolites.</title>
        <authorList>
            <person name="Sorensen T."/>
        </authorList>
    </citation>
    <scope>NUCLEOTIDE SEQUENCE [LARGE SCALE GENOMIC DNA]</scope>
    <source>
        <strain evidence="3 4">CBS 83171</strain>
    </source>
</reference>
<comment type="caution">
    <text evidence="3">The sequence shown here is derived from an EMBL/GenBank/DDBJ whole genome shotgun (WGS) entry which is preliminary data.</text>
</comment>
<gene>
    <name evidence="3" type="ORF">PG996_008954</name>
</gene>
<dbReference type="InterPro" id="IPR002347">
    <property type="entry name" value="SDR_fam"/>
</dbReference>
<dbReference type="Proteomes" id="UP001446871">
    <property type="component" value="Unassembled WGS sequence"/>
</dbReference>
<evidence type="ECO:0000256" key="2">
    <source>
        <dbReference type="ARBA" id="ARBA00023002"/>
    </source>
</evidence>
<evidence type="ECO:0000313" key="3">
    <source>
        <dbReference type="EMBL" id="KAK8064302.1"/>
    </source>
</evidence>
<keyword evidence="2" id="KW-0560">Oxidoreductase</keyword>
<accession>A0ABR1UZF8</accession>
<dbReference type="CDD" id="cd05233">
    <property type="entry name" value="SDR_c"/>
    <property type="match status" value="1"/>
</dbReference>
<comment type="similarity">
    <text evidence="1">Belongs to the short-chain dehydrogenases/reductases (SDR) family.</text>
</comment>
<name>A0ABR1UZF8_9PEZI</name>
<dbReference type="PRINTS" id="PR00080">
    <property type="entry name" value="SDRFAMILY"/>
</dbReference>